<dbReference type="Proteomes" id="UP000321154">
    <property type="component" value="Unassembled WGS sequence"/>
</dbReference>
<name>A0A7W3JKJ2_9MICO</name>
<dbReference type="EMBL" id="BJUV01000032">
    <property type="protein sequence ID" value="GEK84292.1"/>
    <property type="molecule type" value="Genomic_DNA"/>
</dbReference>
<reference evidence="2 4" key="1">
    <citation type="submission" date="2019-07" db="EMBL/GenBank/DDBJ databases">
        <title>Whole genome shotgun sequence of Frigoribacterium faeni NBRC 103066.</title>
        <authorList>
            <person name="Hosoyama A."/>
            <person name="Uohara A."/>
            <person name="Ohji S."/>
            <person name="Ichikawa N."/>
        </authorList>
    </citation>
    <scope>NUCLEOTIDE SEQUENCE [LARGE SCALE GENOMIC DNA]</scope>
    <source>
        <strain evidence="2 4">NBRC 103066</strain>
    </source>
</reference>
<dbReference type="OrthoDB" id="4821781at2"/>
<dbReference type="RefSeq" id="WP_146856620.1">
    <property type="nucleotide sequence ID" value="NZ_BAAAHR010000004.1"/>
</dbReference>
<protein>
    <recommendedName>
        <fullName evidence="1">N-acetyltransferase domain-containing protein</fullName>
    </recommendedName>
</protein>
<dbReference type="Pfam" id="PF00583">
    <property type="entry name" value="Acetyltransf_1"/>
    <property type="match status" value="1"/>
</dbReference>
<dbReference type="PROSITE" id="PS51186">
    <property type="entry name" value="GNAT"/>
    <property type="match status" value="1"/>
</dbReference>
<dbReference type="InterPro" id="IPR000182">
    <property type="entry name" value="GNAT_dom"/>
</dbReference>
<proteinExistence type="predicted"/>
<dbReference type="Proteomes" id="UP000522688">
    <property type="component" value="Unassembled WGS sequence"/>
</dbReference>
<dbReference type="AlphaFoldDB" id="A0A7W3JKJ2"/>
<keyword evidence="4" id="KW-1185">Reference proteome</keyword>
<evidence type="ECO:0000259" key="1">
    <source>
        <dbReference type="PROSITE" id="PS51186"/>
    </source>
</evidence>
<accession>A0A7W3JKJ2</accession>
<evidence type="ECO:0000313" key="5">
    <source>
        <dbReference type="Proteomes" id="UP000522688"/>
    </source>
</evidence>
<evidence type="ECO:0000313" key="4">
    <source>
        <dbReference type="Proteomes" id="UP000321154"/>
    </source>
</evidence>
<dbReference type="GO" id="GO:0016747">
    <property type="term" value="F:acyltransferase activity, transferring groups other than amino-acyl groups"/>
    <property type="evidence" value="ECO:0007669"/>
    <property type="project" value="InterPro"/>
</dbReference>
<dbReference type="SUPFAM" id="SSF55729">
    <property type="entry name" value="Acyl-CoA N-acyltransferases (Nat)"/>
    <property type="match status" value="1"/>
</dbReference>
<dbReference type="EMBL" id="JACGWW010000005">
    <property type="protein sequence ID" value="MBA8814503.1"/>
    <property type="molecule type" value="Genomic_DNA"/>
</dbReference>
<gene>
    <name evidence="3" type="ORF">FB463_002776</name>
    <name evidence="2" type="ORF">FFA01_26010</name>
</gene>
<dbReference type="InterPro" id="IPR016181">
    <property type="entry name" value="Acyl_CoA_acyltransferase"/>
</dbReference>
<sequence>MDEMRVLRADDPGRAELEAAGWTLAGESWGARLTVAAPPRLLEARAAVEAARAAGFEVRELREVEADAVNELEAATQADYPYTPATAREHLDLDAARTLFAGDGRVFGAFDDGLLVAVTAIERRGGHAETDFTSVRSTHRSRGLAVAVKALSVVTLADEGVRTFGTGGAQANAGSIRMNEALGYEIHERWVSLRRAAAGGGSTEPAGI</sequence>
<reference evidence="3 5" key="2">
    <citation type="submission" date="2020-07" db="EMBL/GenBank/DDBJ databases">
        <title>Sequencing the genomes of 1000 actinobacteria strains.</title>
        <authorList>
            <person name="Klenk H.-P."/>
        </authorList>
    </citation>
    <scope>NUCLEOTIDE SEQUENCE [LARGE SCALE GENOMIC DNA]</scope>
    <source>
        <strain evidence="3 5">DSM 10309</strain>
    </source>
</reference>
<evidence type="ECO:0000313" key="3">
    <source>
        <dbReference type="EMBL" id="MBA8814503.1"/>
    </source>
</evidence>
<dbReference type="Gene3D" id="3.40.630.30">
    <property type="match status" value="1"/>
</dbReference>
<comment type="caution">
    <text evidence="3">The sequence shown here is derived from an EMBL/GenBank/DDBJ whole genome shotgun (WGS) entry which is preliminary data.</text>
</comment>
<feature type="domain" description="N-acetyltransferase" evidence="1">
    <location>
        <begin position="56"/>
        <end position="208"/>
    </location>
</feature>
<organism evidence="3 5">
    <name type="scientific">Frigoribacterium faeni</name>
    <dbReference type="NCBI Taxonomy" id="145483"/>
    <lineage>
        <taxon>Bacteria</taxon>
        <taxon>Bacillati</taxon>
        <taxon>Actinomycetota</taxon>
        <taxon>Actinomycetes</taxon>
        <taxon>Micrococcales</taxon>
        <taxon>Microbacteriaceae</taxon>
        <taxon>Frigoribacterium</taxon>
    </lineage>
</organism>
<evidence type="ECO:0000313" key="2">
    <source>
        <dbReference type="EMBL" id="GEK84292.1"/>
    </source>
</evidence>